<dbReference type="GO" id="GO:0005737">
    <property type="term" value="C:cytoplasm"/>
    <property type="evidence" value="ECO:0007669"/>
    <property type="project" value="TreeGrafter"/>
</dbReference>
<dbReference type="InterPro" id="IPR019831">
    <property type="entry name" value="Mn/Fe_SOD_N"/>
</dbReference>
<keyword evidence="5 8" id="KW-0560">Oxidoreductase</keyword>
<dbReference type="EC" id="1.15.1.1" evidence="3 8"/>
<dbReference type="InterPro" id="IPR001189">
    <property type="entry name" value="Mn/Fe_SOD"/>
</dbReference>
<dbReference type="Proteomes" id="UP000287910">
    <property type="component" value="Unassembled WGS sequence"/>
</dbReference>
<dbReference type="PANTHER" id="PTHR43595:SF2">
    <property type="entry name" value="SMALL RIBOSOMAL SUBUNIT PROTEIN MS42"/>
    <property type="match status" value="1"/>
</dbReference>
<feature type="domain" description="Manganese/iron superoxide dismutase N-terminal" evidence="9">
    <location>
        <begin position="2"/>
        <end position="88"/>
    </location>
</feature>
<sequence>MAYELPQLTYAYDALEPHIDAKTMEIHHSKHHNTYVTNLNAAVEGTEFAGKDLLELISNIDALPADKQTAVRNNGGGHANHTLFWEILAPGGSNTPTGELASAIDAKFGSFDAFKDEFAKAATGRFGSGWAWLVVDGGEIAITSTPNQDSPVMEGKTPVLGLDVWEHAYYLNYQNRRPDYIGAFWNVVNWDVVEAKFQAAK</sequence>
<accession>A0A3S0PAH0</accession>
<dbReference type="PANTHER" id="PTHR43595">
    <property type="entry name" value="37S RIBOSOMAL PROTEIN S26, MITOCHONDRIAL"/>
    <property type="match status" value="1"/>
</dbReference>
<dbReference type="Gene3D" id="1.10.287.990">
    <property type="entry name" value="Fe,Mn superoxide dismutase (SOD) domain"/>
    <property type="match status" value="1"/>
</dbReference>
<dbReference type="SUPFAM" id="SSF54719">
    <property type="entry name" value="Fe,Mn superoxide dismutase (SOD), C-terminal domain"/>
    <property type="match status" value="1"/>
</dbReference>
<dbReference type="SUPFAM" id="SSF46609">
    <property type="entry name" value="Fe,Mn superoxide dismutase (SOD), N-terminal domain"/>
    <property type="match status" value="1"/>
</dbReference>
<dbReference type="AlphaFoldDB" id="A0A3S0PAH0"/>
<dbReference type="Pfam" id="PF00081">
    <property type="entry name" value="Sod_Fe_N"/>
    <property type="match status" value="1"/>
</dbReference>
<feature type="binding site" evidence="7">
    <location>
        <position position="81"/>
    </location>
    <ligand>
        <name>Mn(2+)</name>
        <dbReference type="ChEBI" id="CHEBI:29035"/>
    </ligand>
</feature>
<reference evidence="11 12" key="1">
    <citation type="submission" date="2018-12" db="EMBL/GenBank/DDBJ databases">
        <title>Lysinibacillus antri sp. nov., isolated from a cave soil.</title>
        <authorList>
            <person name="Narsing Rao M.P."/>
            <person name="Zhang H."/>
            <person name="Dong Z.-Y."/>
            <person name="Niu X.-K."/>
            <person name="Zhang K."/>
            <person name="Fang B.-Z."/>
            <person name="Kang Y.-Q."/>
            <person name="Xiao M."/>
            <person name="Li W.-J."/>
        </authorList>
    </citation>
    <scope>NUCLEOTIDE SEQUENCE [LARGE SCALE GENOMIC DNA]</scope>
    <source>
        <strain evidence="11 12">SYSU K30002</strain>
    </source>
</reference>
<evidence type="ECO:0000256" key="6">
    <source>
        <dbReference type="ARBA" id="ARBA00049204"/>
    </source>
</evidence>
<feature type="binding site" evidence="7">
    <location>
        <position position="163"/>
    </location>
    <ligand>
        <name>Mn(2+)</name>
        <dbReference type="ChEBI" id="CHEBI:29035"/>
    </ligand>
</feature>
<comment type="caution">
    <text evidence="11">The sequence shown here is derived from an EMBL/GenBank/DDBJ whole genome shotgun (WGS) entry which is preliminary data.</text>
</comment>
<dbReference type="FunFam" id="3.55.40.20:FF:000001">
    <property type="entry name" value="Superoxide dismutase"/>
    <property type="match status" value="1"/>
</dbReference>
<evidence type="ECO:0000256" key="4">
    <source>
        <dbReference type="ARBA" id="ARBA00022723"/>
    </source>
</evidence>
<feature type="binding site" evidence="7">
    <location>
        <position position="167"/>
    </location>
    <ligand>
        <name>Mn(2+)</name>
        <dbReference type="ChEBI" id="CHEBI:29035"/>
    </ligand>
</feature>
<comment type="catalytic activity">
    <reaction evidence="6 8">
        <text>2 superoxide + 2 H(+) = H2O2 + O2</text>
        <dbReference type="Rhea" id="RHEA:20696"/>
        <dbReference type="ChEBI" id="CHEBI:15378"/>
        <dbReference type="ChEBI" id="CHEBI:15379"/>
        <dbReference type="ChEBI" id="CHEBI:16240"/>
        <dbReference type="ChEBI" id="CHEBI:18421"/>
        <dbReference type="EC" id="1.15.1.1"/>
    </reaction>
</comment>
<dbReference type="Pfam" id="PF02777">
    <property type="entry name" value="Sod_Fe_C"/>
    <property type="match status" value="1"/>
</dbReference>
<feature type="binding site" evidence="7">
    <location>
        <position position="27"/>
    </location>
    <ligand>
        <name>Mn(2+)</name>
        <dbReference type="ChEBI" id="CHEBI:29035"/>
    </ligand>
</feature>
<dbReference type="PROSITE" id="PS00088">
    <property type="entry name" value="SOD_MN"/>
    <property type="match status" value="1"/>
</dbReference>
<dbReference type="GO" id="GO:0046872">
    <property type="term" value="F:metal ion binding"/>
    <property type="evidence" value="ECO:0007669"/>
    <property type="project" value="UniProtKB-KW"/>
</dbReference>
<dbReference type="PIRSF" id="PIRSF000349">
    <property type="entry name" value="SODismutase"/>
    <property type="match status" value="1"/>
</dbReference>
<evidence type="ECO:0000256" key="3">
    <source>
        <dbReference type="ARBA" id="ARBA00012682"/>
    </source>
</evidence>
<evidence type="ECO:0000313" key="11">
    <source>
        <dbReference type="EMBL" id="RUL56998.1"/>
    </source>
</evidence>
<protein>
    <recommendedName>
        <fullName evidence="3 8">Superoxide dismutase</fullName>
        <ecNumber evidence="3 8">1.15.1.1</ecNumber>
    </recommendedName>
</protein>
<dbReference type="PRINTS" id="PR01703">
    <property type="entry name" value="MNSODISMTASE"/>
</dbReference>
<dbReference type="InterPro" id="IPR036324">
    <property type="entry name" value="Mn/Fe_SOD_N_sf"/>
</dbReference>
<dbReference type="FunFam" id="1.10.287.990:FF:000001">
    <property type="entry name" value="Superoxide dismutase"/>
    <property type="match status" value="1"/>
</dbReference>
<name>A0A3S0PAH0_9BACI</name>
<dbReference type="Gene3D" id="3.55.40.20">
    <property type="entry name" value="Iron/manganese superoxide dismutase, C-terminal domain"/>
    <property type="match status" value="1"/>
</dbReference>
<dbReference type="InterPro" id="IPR019833">
    <property type="entry name" value="Mn/Fe_SOD_BS"/>
</dbReference>
<evidence type="ECO:0000256" key="7">
    <source>
        <dbReference type="PIRSR" id="PIRSR000349-1"/>
    </source>
</evidence>
<comment type="similarity">
    <text evidence="2 8">Belongs to the iron/manganese superoxide dismutase family.</text>
</comment>
<dbReference type="RefSeq" id="WP_126657113.1">
    <property type="nucleotide sequence ID" value="NZ_RYYR01000001.1"/>
</dbReference>
<keyword evidence="12" id="KW-1185">Reference proteome</keyword>
<gene>
    <name evidence="11" type="ORF">EK386_00840</name>
</gene>
<evidence type="ECO:0000313" key="12">
    <source>
        <dbReference type="Proteomes" id="UP000287910"/>
    </source>
</evidence>
<evidence type="ECO:0000256" key="1">
    <source>
        <dbReference type="ARBA" id="ARBA00001936"/>
    </source>
</evidence>
<organism evidence="11 12">
    <name type="scientific">Lysinibacillus antri</name>
    <dbReference type="NCBI Taxonomy" id="2498145"/>
    <lineage>
        <taxon>Bacteria</taxon>
        <taxon>Bacillati</taxon>
        <taxon>Bacillota</taxon>
        <taxon>Bacilli</taxon>
        <taxon>Bacillales</taxon>
        <taxon>Bacillaceae</taxon>
        <taxon>Lysinibacillus</taxon>
    </lineage>
</organism>
<comment type="cofactor">
    <cofactor evidence="1">
        <name>Mn(2+)</name>
        <dbReference type="ChEBI" id="CHEBI:29035"/>
    </cofactor>
</comment>
<dbReference type="EMBL" id="RYYR01000001">
    <property type="protein sequence ID" value="RUL56998.1"/>
    <property type="molecule type" value="Genomic_DNA"/>
</dbReference>
<evidence type="ECO:0000259" key="9">
    <source>
        <dbReference type="Pfam" id="PF00081"/>
    </source>
</evidence>
<evidence type="ECO:0000256" key="8">
    <source>
        <dbReference type="RuleBase" id="RU000414"/>
    </source>
</evidence>
<evidence type="ECO:0000256" key="2">
    <source>
        <dbReference type="ARBA" id="ARBA00008714"/>
    </source>
</evidence>
<evidence type="ECO:0000256" key="5">
    <source>
        <dbReference type="ARBA" id="ARBA00023002"/>
    </source>
</evidence>
<comment type="function">
    <text evidence="8">Destroys radicals which are normally produced within the cells and which are toxic to biological systems.</text>
</comment>
<proteinExistence type="inferred from homology"/>
<keyword evidence="4 7" id="KW-0479">Metal-binding</keyword>
<dbReference type="InterPro" id="IPR019832">
    <property type="entry name" value="Mn/Fe_SOD_C"/>
</dbReference>
<dbReference type="InterPro" id="IPR036314">
    <property type="entry name" value="SOD_C_sf"/>
</dbReference>
<dbReference type="GO" id="GO:0004784">
    <property type="term" value="F:superoxide dismutase activity"/>
    <property type="evidence" value="ECO:0007669"/>
    <property type="project" value="UniProtKB-EC"/>
</dbReference>
<feature type="domain" description="Manganese/iron superoxide dismutase C-terminal" evidence="10">
    <location>
        <begin position="96"/>
        <end position="195"/>
    </location>
</feature>
<evidence type="ECO:0000259" key="10">
    <source>
        <dbReference type="Pfam" id="PF02777"/>
    </source>
</evidence>